<dbReference type="Proteomes" id="UP000294360">
    <property type="component" value="Chromosome"/>
</dbReference>
<dbReference type="Gene3D" id="2.10.10.30">
    <property type="match status" value="1"/>
</dbReference>
<accession>A0A4U8Z486</accession>
<feature type="region of interest" description="Disordered" evidence="1">
    <location>
        <begin position="42"/>
        <end position="68"/>
    </location>
</feature>
<sequence>MSVQVKRRREAASFLSTYVGAVGELLVDTTAWRVQVHDGATAGGASGGSSLGGAESAECARGWRKHVV</sequence>
<organism evidence="3 4">
    <name type="scientific">Methylocella tundrae</name>
    <dbReference type="NCBI Taxonomy" id="227605"/>
    <lineage>
        <taxon>Bacteria</taxon>
        <taxon>Pseudomonadati</taxon>
        <taxon>Pseudomonadota</taxon>
        <taxon>Alphaproteobacteria</taxon>
        <taxon>Hyphomicrobiales</taxon>
        <taxon>Beijerinckiaceae</taxon>
        <taxon>Methylocella</taxon>
    </lineage>
</organism>
<dbReference type="EMBL" id="LR536450">
    <property type="protein sequence ID" value="VFU10264.1"/>
    <property type="molecule type" value="Genomic_DNA"/>
</dbReference>
<feature type="domain" description="Major tropism determinant N-terminal" evidence="2">
    <location>
        <begin position="5"/>
        <end position="41"/>
    </location>
</feature>
<name>A0A4U8Z486_METTU</name>
<protein>
    <recommendedName>
        <fullName evidence="2">Major tropism determinant N-terminal domain-containing protein</fullName>
    </recommendedName>
</protein>
<evidence type="ECO:0000313" key="3">
    <source>
        <dbReference type="EMBL" id="VFU10264.1"/>
    </source>
</evidence>
<dbReference type="Pfam" id="PF18454">
    <property type="entry name" value="Mtd_N"/>
    <property type="match status" value="1"/>
</dbReference>
<proteinExistence type="predicted"/>
<evidence type="ECO:0000313" key="4">
    <source>
        <dbReference type="Proteomes" id="UP000294360"/>
    </source>
</evidence>
<evidence type="ECO:0000256" key="1">
    <source>
        <dbReference type="SAM" id="MobiDB-lite"/>
    </source>
</evidence>
<dbReference type="AlphaFoldDB" id="A0A4U8Z486"/>
<feature type="compositionally biased region" description="Gly residues" evidence="1">
    <location>
        <begin position="42"/>
        <end position="51"/>
    </location>
</feature>
<evidence type="ECO:0000259" key="2">
    <source>
        <dbReference type="Pfam" id="PF18454"/>
    </source>
</evidence>
<dbReference type="InterPro" id="IPR041352">
    <property type="entry name" value="Mtd_N"/>
</dbReference>
<dbReference type="KEGG" id="mtun:MTUNDRAET4_3377"/>
<dbReference type="RefSeq" id="WP_166795967.1">
    <property type="nucleotide sequence ID" value="NZ_CP139089.1"/>
</dbReference>
<reference evidence="3 4" key="1">
    <citation type="submission" date="2019-03" db="EMBL/GenBank/DDBJ databases">
        <authorList>
            <person name="Kox A.R. M."/>
        </authorList>
    </citation>
    <scope>NUCLEOTIDE SEQUENCE [LARGE SCALE GENOMIC DNA]</scope>
    <source>
        <strain evidence="3">MTUNDRAET4 annotated genome</strain>
    </source>
</reference>
<gene>
    <name evidence="3" type="ORF">MTUNDRAET4_3377</name>
</gene>